<reference evidence="2" key="1">
    <citation type="journal article" date="2016" name="Genome Announc.">
        <title>Complete genome sequence of Alkaliphilus metalliredigens strain QYMF, an alkaliphilic and metal-reducing bacterium isolated from borax-contaminated leachate ponds.</title>
        <authorList>
            <person name="Hwang C."/>
            <person name="Copeland A."/>
            <person name="Lucas S."/>
            <person name="Lapidus A."/>
            <person name="Barry K."/>
            <person name="Detter J.C."/>
            <person name="Glavina Del Rio T."/>
            <person name="Hammon N."/>
            <person name="Israni S."/>
            <person name="Dalin E."/>
            <person name="Tice H."/>
            <person name="Pitluck S."/>
            <person name="Chertkov O."/>
            <person name="Brettin T."/>
            <person name="Bruce D."/>
            <person name="Han C."/>
            <person name="Schmutz J."/>
            <person name="Larimer F."/>
            <person name="Land M.L."/>
            <person name="Hauser L."/>
            <person name="Kyrpides N."/>
            <person name="Mikhailova N."/>
            <person name="Ye Q."/>
            <person name="Zhou J."/>
            <person name="Richardson P."/>
            <person name="Fields M.W."/>
        </authorList>
    </citation>
    <scope>NUCLEOTIDE SEQUENCE [LARGE SCALE GENOMIC DNA]</scope>
    <source>
        <strain evidence="2">QYMF</strain>
    </source>
</reference>
<protein>
    <recommendedName>
        <fullName evidence="3">DUF4296 domain-containing protein</fullName>
    </recommendedName>
</protein>
<dbReference type="EMBL" id="CP000724">
    <property type="protein sequence ID" value="ABR48984.1"/>
    <property type="molecule type" value="Genomic_DNA"/>
</dbReference>
<evidence type="ECO:0000313" key="1">
    <source>
        <dbReference type="EMBL" id="ABR48984.1"/>
    </source>
</evidence>
<dbReference type="RefSeq" id="WP_012063955.1">
    <property type="nucleotide sequence ID" value="NC_009633.1"/>
</dbReference>
<name>A6TS16_ALKMQ</name>
<dbReference type="HOGENOM" id="CLU_2010434_0_0_9"/>
<keyword evidence="2" id="KW-1185">Reference proteome</keyword>
<dbReference type="Proteomes" id="UP000001572">
    <property type="component" value="Chromosome"/>
</dbReference>
<dbReference type="AlphaFoldDB" id="A6TS16"/>
<sequence length="123" mass="14331">MKRKVIFCFIFIFILGFSMGCAKELEEMEVADDDIFTEGTLLMRESVANVEIKDYKISMDSEFFVKYKNAKLTNIQQAYYDILVKSTKDYNKFKETGETKYLKSSNEGINEITKLLKANTKKE</sequence>
<proteinExistence type="predicted"/>
<dbReference type="STRING" id="293826.Amet_2834"/>
<dbReference type="KEGG" id="amt:Amet_2834"/>
<evidence type="ECO:0008006" key="3">
    <source>
        <dbReference type="Google" id="ProtNLM"/>
    </source>
</evidence>
<gene>
    <name evidence="1" type="ordered locus">Amet_2834</name>
</gene>
<evidence type="ECO:0000313" key="2">
    <source>
        <dbReference type="Proteomes" id="UP000001572"/>
    </source>
</evidence>
<organism evidence="1 2">
    <name type="scientific">Alkaliphilus metalliredigens (strain QYMF)</name>
    <dbReference type="NCBI Taxonomy" id="293826"/>
    <lineage>
        <taxon>Bacteria</taxon>
        <taxon>Bacillati</taxon>
        <taxon>Bacillota</taxon>
        <taxon>Clostridia</taxon>
        <taxon>Peptostreptococcales</taxon>
        <taxon>Natronincolaceae</taxon>
        <taxon>Alkaliphilus</taxon>
    </lineage>
</organism>
<dbReference type="PROSITE" id="PS51257">
    <property type="entry name" value="PROKAR_LIPOPROTEIN"/>
    <property type="match status" value="1"/>
</dbReference>
<accession>A6TS16</accession>